<dbReference type="EMBL" id="JANPWB010000013">
    <property type="protein sequence ID" value="KAJ1110019.1"/>
    <property type="molecule type" value="Genomic_DNA"/>
</dbReference>
<accession>A0AAV7N440</accession>
<name>A0AAV7N440_PLEWA</name>
<protein>
    <submittedName>
        <fullName evidence="1">Uncharacterized protein</fullName>
    </submittedName>
</protein>
<gene>
    <name evidence="1" type="ORF">NDU88_007374</name>
</gene>
<sequence length="79" mass="8481">MRAPVLRPGKAAMMKGIDFVPKETAKKIWSDGRERTQYLGLGTIMSPAVIVILDPRGGISAGARSGLSSVSHNLLDFEL</sequence>
<evidence type="ECO:0000313" key="2">
    <source>
        <dbReference type="Proteomes" id="UP001066276"/>
    </source>
</evidence>
<evidence type="ECO:0000313" key="1">
    <source>
        <dbReference type="EMBL" id="KAJ1110019.1"/>
    </source>
</evidence>
<dbReference type="Proteomes" id="UP001066276">
    <property type="component" value="Chromosome 9"/>
</dbReference>
<comment type="caution">
    <text evidence="1">The sequence shown here is derived from an EMBL/GenBank/DDBJ whole genome shotgun (WGS) entry which is preliminary data.</text>
</comment>
<dbReference type="AlphaFoldDB" id="A0AAV7N440"/>
<reference evidence="1" key="1">
    <citation type="journal article" date="2022" name="bioRxiv">
        <title>Sequencing and chromosome-scale assembly of the giantPleurodeles waltlgenome.</title>
        <authorList>
            <person name="Brown T."/>
            <person name="Elewa A."/>
            <person name="Iarovenko S."/>
            <person name="Subramanian E."/>
            <person name="Araus A.J."/>
            <person name="Petzold A."/>
            <person name="Susuki M."/>
            <person name="Suzuki K.-i.T."/>
            <person name="Hayashi T."/>
            <person name="Toyoda A."/>
            <person name="Oliveira C."/>
            <person name="Osipova E."/>
            <person name="Leigh N.D."/>
            <person name="Simon A."/>
            <person name="Yun M.H."/>
        </authorList>
    </citation>
    <scope>NUCLEOTIDE SEQUENCE</scope>
    <source>
        <strain evidence="1">20211129_DDA</strain>
        <tissue evidence="1">Liver</tissue>
    </source>
</reference>
<organism evidence="1 2">
    <name type="scientific">Pleurodeles waltl</name>
    <name type="common">Iberian ribbed newt</name>
    <dbReference type="NCBI Taxonomy" id="8319"/>
    <lineage>
        <taxon>Eukaryota</taxon>
        <taxon>Metazoa</taxon>
        <taxon>Chordata</taxon>
        <taxon>Craniata</taxon>
        <taxon>Vertebrata</taxon>
        <taxon>Euteleostomi</taxon>
        <taxon>Amphibia</taxon>
        <taxon>Batrachia</taxon>
        <taxon>Caudata</taxon>
        <taxon>Salamandroidea</taxon>
        <taxon>Salamandridae</taxon>
        <taxon>Pleurodelinae</taxon>
        <taxon>Pleurodeles</taxon>
    </lineage>
</organism>
<proteinExistence type="predicted"/>
<keyword evidence="2" id="KW-1185">Reference proteome</keyword>